<dbReference type="GO" id="GO:0001682">
    <property type="term" value="P:tRNA 5'-leader removal"/>
    <property type="evidence" value="ECO:0007669"/>
    <property type="project" value="TreeGrafter"/>
</dbReference>
<dbReference type="GO" id="GO:0003723">
    <property type="term" value="F:RNA binding"/>
    <property type="evidence" value="ECO:0007669"/>
    <property type="project" value="TreeGrafter"/>
</dbReference>
<comment type="similarity">
    <text evidence="2">Belongs to the histone-like Alba family.</text>
</comment>
<feature type="compositionally biased region" description="Basic and acidic residues" evidence="4">
    <location>
        <begin position="224"/>
        <end position="239"/>
    </location>
</feature>
<dbReference type="Gene3D" id="3.30.110.20">
    <property type="entry name" value="Alba-like domain"/>
    <property type="match status" value="1"/>
</dbReference>
<keyword evidence="3" id="KW-0539">Nucleus</keyword>
<dbReference type="InterPro" id="IPR051958">
    <property type="entry name" value="Alba-like_NAB"/>
</dbReference>
<comment type="caution">
    <text evidence="6">The sequence shown here is derived from an EMBL/GenBank/DDBJ whole genome shotgun (WGS) entry which is preliminary data.</text>
</comment>
<evidence type="ECO:0000256" key="1">
    <source>
        <dbReference type="ARBA" id="ARBA00004123"/>
    </source>
</evidence>
<evidence type="ECO:0000256" key="2">
    <source>
        <dbReference type="ARBA" id="ARBA00008018"/>
    </source>
</evidence>
<feature type="compositionally biased region" description="Basic residues" evidence="4">
    <location>
        <begin position="198"/>
        <end position="208"/>
    </location>
</feature>
<proteinExistence type="inferred from homology"/>
<dbReference type="EMBL" id="JAIZAY010000018">
    <property type="protein sequence ID" value="KAJ8024575.1"/>
    <property type="molecule type" value="Genomic_DNA"/>
</dbReference>
<evidence type="ECO:0000259" key="5">
    <source>
        <dbReference type="Pfam" id="PF01918"/>
    </source>
</evidence>
<evidence type="ECO:0000256" key="3">
    <source>
        <dbReference type="ARBA" id="ARBA00023242"/>
    </source>
</evidence>
<comment type="subcellular location">
    <subcellularLocation>
        <location evidence="1">Nucleus</location>
    </subcellularLocation>
</comment>
<evidence type="ECO:0000313" key="7">
    <source>
        <dbReference type="Proteomes" id="UP001152320"/>
    </source>
</evidence>
<organism evidence="6 7">
    <name type="scientific">Holothuria leucospilota</name>
    <name type="common">Black long sea cucumber</name>
    <name type="synonym">Mertensiothuria leucospilota</name>
    <dbReference type="NCBI Taxonomy" id="206669"/>
    <lineage>
        <taxon>Eukaryota</taxon>
        <taxon>Metazoa</taxon>
        <taxon>Echinodermata</taxon>
        <taxon>Eleutherozoa</taxon>
        <taxon>Echinozoa</taxon>
        <taxon>Holothuroidea</taxon>
        <taxon>Aspidochirotacea</taxon>
        <taxon>Aspidochirotida</taxon>
        <taxon>Holothuriidae</taxon>
        <taxon>Holothuria</taxon>
    </lineage>
</organism>
<feature type="compositionally biased region" description="Basic residues" evidence="4">
    <location>
        <begin position="155"/>
        <end position="170"/>
    </location>
</feature>
<accession>A0A9Q1BFE4</accession>
<dbReference type="SUPFAM" id="SSF82704">
    <property type="entry name" value="AlbA-like"/>
    <property type="match status" value="1"/>
</dbReference>
<keyword evidence="7" id="KW-1185">Reference proteome</keyword>
<dbReference type="Proteomes" id="UP001152320">
    <property type="component" value="Chromosome 18"/>
</dbReference>
<protein>
    <submittedName>
        <fullName evidence="6">Ribonuclease P protein subunit p25-like protein</fullName>
    </submittedName>
</protein>
<gene>
    <name evidence="6" type="ORF">HOLleu_34519</name>
</gene>
<dbReference type="GO" id="GO:0005634">
    <property type="term" value="C:nucleus"/>
    <property type="evidence" value="ECO:0007669"/>
    <property type="project" value="UniProtKB-SubCell"/>
</dbReference>
<name>A0A9Q1BFE4_HOLLE</name>
<dbReference type="PANTHER" id="PTHR13516:SF4">
    <property type="entry name" value="FI09323P"/>
    <property type="match status" value="1"/>
</dbReference>
<dbReference type="PANTHER" id="PTHR13516">
    <property type="entry name" value="RIBONUCLEASE P SUBUNIT P25"/>
    <property type="match status" value="1"/>
</dbReference>
<feature type="compositionally biased region" description="Basic and acidic residues" evidence="4">
    <location>
        <begin position="185"/>
        <end position="197"/>
    </location>
</feature>
<dbReference type="Pfam" id="PF01918">
    <property type="entry name" value="Alba"/>
    <property type="match status" value="1"/>
</dbReference>
<reference evidence="6" key="1">
    <citation type="submission" date="2021-10" db="EMBL/GenBank/DDBJ databases">
        <title>Tropical sea cucumber genome reveals ecological adaptation and Cuvierian tubules defense mechanism.</title>
        <authorList>
            <person name="Chen T."/>
        </authorList>
    </citation>
    <scope>NUCLEOTIDE SEQUENCE</scope>
    <source>
        <strain evidence="6">Nanhai2018</strain>
        <tissue evidence="6">Muscle</tissue>
    </source>
</reference>
<dbReference type="InterPro" id="IPR036882">
    <property type="entry name" value="Alba-like_dom_sf"/>
</dbReference>
<dbReference type="OrthoDB" id="424402at2759"/>
<evidence type="ECO:0000313" key="6">
    <source>
        <dbReference type="EMBL" id="KAJ8024575.1"/>
    </source>
</evidence>
<evidence type="ECO:0000256" key="4">
    <source>
        <dbReference type="SAM" id="MobiDB-lite"/>
    </source>
</evidence>
<feature type="domain" description="DNA/RNA-binding protein Alba-like" evidence="5">
    <location>
        <begin position="32"/>
        <end position="95"/>
    </location>
</feature>
<dbReference type="AlphaFoldDB" id="A0A9Q1BFE4"/>
<feature type="region of interest" description="Disordered" evidence="4">
    <location>
        <begin position="130"/>
        <end position="239"/>
    </location>
</feature>
<dbReference type="GO" id="GO:0000172">
    <property type="term" value="C:ribonuclease MRP complex"/>
    <property type="evidence" value="ECO:0007669"/>
    <property type="project" value="TreeGrafter"/>
</dbReference>
<sequence>MENYTKGETVDVTEEDPFAKLNLQGWTDRIKMNIHAGGKIRNYIGFASKEFKKEERRLITFSGSGDAVSKVISCVEIMKRNHKGGLHQITKIFYTKKEDLWEPKKEDLDRLKVTRHIPAISVLLSKDQLDTNEPGYQAPGSFEEDWGKSTAQANAKRKNYAQKRRSRLHQPRGPASSAHGSGRGDNFRGKNSESEYPKRKHNKYRRKENHSDKNKTGKGVGENGGRKEKDDDVTEKNRD</sequence>
<dbReference type="InterPro" id="IPR002775">
    <property type="entry name" value="DNA/RNA-bd_Alba-like"/>
</dbReference>